<comment type="similarity">
    <text evidence="18">Belongs to the NnrE/AIBP family.</text>
</comment>
<evidence type="ECO:0000256" key="3">
    <source>
        <dbReference type="ARBA" id="ARBA00006001"/>
    </source>
</evidence>
<evidence type="ECO:0000259" key="21">
    <source>
        <dbReference type="PROSITE" id="PS51385"/>
    </source>
</evidence>
<dbReference type="RefSeq" id="WP_090741577.1">
    <property type="nucleotide sequence ID" value="NZ_FMVT01000004.1"/>
</dbReference>
<comment type="function">
    <text evidence="17">Catalyzes the dehydration of the S-form of NAD(P)HX at the expense of ADP, which is converted to AMP. Together with NAD(P)HX epimerase, which catalyzes the epimerization of the S- and R-forms, the enzyme allows the repair of both epimers of NAD(P)HX, a damaged form of NAD(P)H that is a result of enzymatic or heat-dependent hydration.</text>
</comment>
<dbReference type="NCBIfam" id="TIGR00196">
    <property type="entry name" value="yjeF_cterm"/>
    <property type="match status" value="1"/>
</dbReference>
<dbReference type="Proteomes" id="UP000199502">
    <property type="component" value="Unassembled WGS sequence"/>
</dbReference>
<evidence type="ECO:0000256" key="7">
    <source>
        <dbReference type="ARBA" id="ARBA00022840"/>
    </source>
</evidence>
<dbReference type="OrthoDB" id="9806925at2"/>
<name>A0A1G5FAL7_9RHOB</name>
<comment type="caution">
    <text evidence="18">Lacks conserved residue(s) required for the propagation of feature annotation.</text>
</comment>
<evidence type="ECO:0000256" key="2">
    <source>
        <dbReference type="ARBA" id="ARBA00000909"/>
    </source>
</evidence>
<evidence type="ECO:0000256" key="11">
    <source>
        <dbReference type="ARBA" id="ARBA00023235"/>
    </source>
</evidence>
<evidence type="ECO:0000256" key="1">
    <source>
        <dbReference type="ARBA" id="ARBA00000013"/>
    </source>
</evidence>
<dbReference type="EC" id="4.2.1.136" evidence="19"/>
<dbReference type="CDD" id="cd01171">
    <property type="entry name" value="YXKO-related"/>
    <property type="match status" value="1"/>
</dbReference>
<comment type="cofactor">
    <cofactor evidence="18 19">
        <name>K(+)</name>
        <dbReference type="ChEBI" id="CHEBI:29103"/>
    </cofactor>
    <text evidence="18 19">Binds 1 potassium ion per subunit.</text>
</comment>
<comment type="catalytic activity">
    <reaction evidence="16 17 19">
        <text>(6S)-NADPHX + ADP = AMP + phosphate + NADPH + H(+)</text>
        <dbReference type="Rhea" id="RHEA:32235"/>
        <dbReference type="ChEBI" id="CHEBI:15378"/>
        <dbReference type="ChEBI" id="CHEBI:43474"/>
        <dbReference type="ChEBI" id="CHEBI:57783"/>
        <dbReference type="ChEBI" id="CHEBI:64076"/>
        <dbReference type="ChEBI" id="CHEBI:456215"/>
        <dbReference type="ChEBI" id="CHEBI:456216"/>
        <dbReference type="EC" id="4.2.1.136"/>
    </reaction>
</comment>
<dbReference type="InterPro" id="IPR029056">
    <property type="entry name" value="Ribokinase-like"/>
</dbReference>
<evidence type="ECO:0000313" key="23">
    <source>
        <dbReference type="Proteomes" id="UP000199502"/>
    </source>
</evidence>
<feature type="binding site" evidence="18">
    <location>
        <position position="62"/>
    </location>
    <ligand>
        <name>K(+)</name>
        <dbReference type="ChEBI" id="CHEBI:29103"/>
    </ligand>
</feature>
<dbReference type="Pfam" id="PF03853">
    <property type="entry name" value="YjeF_N"/>
    <property type="match status" value="1"/>
</dbReference>
<evidence type="ECO:0000256" key="19">
    <source>
        <dbReference type="PIRNR" id="PIRNR017184"/>
    </source>
</evidence>
<feature type="binding site" evidence="17">
    <location>
        <position position="257"/>
    </location>
    <ligand>
        <name>(6S)-NADPHX</name>
        <dbReference type="ChEBI" id="CHEBI:64076"/>
    </ligand>
</feature>
<dbReference type="GO" id="GO:0046496">
    <property type="term" value="P:nicotinamide nucleotide metabolic process"/>
    <property type="evidence" value="ECO:0007669"/>
    <property type="project" value="UniProtKB-UniRule"/>
</dbReference>
<keyword evidence="22" id="KW-0808">Transferase</keyword>
<dbReference type="GO" id="GO:0046872">
    <property type="term" value="F:metal ion binding"/>
    <property type="evidence" value="ECO:0007669"/>
    <property type="project" value="UniProtKB-UniRule"/>
</dbReference>
<feature type="binding site" evidence="18">
    <location>
        <position position="122"/>
    </location>
    <ligand>
        <name>K(+)</name>
        <dbReference type="ChEBI" id="CHEBI:29103"/>
    </ligand>
</feature>
<gene>
    <name evidence="17" type="primary">nnrD</name>
    <name evidence="18" type="synonym">nnrE</name>
    <name evidence="22" type="ORF">SAMN05660710_01328</name>
</gene>
<dbReference type="InterPro" id="IPR000631">
    <property type="entry name" value="CARKD"/>
</dbReference>
<dbReference type="STRING" id="336292.SAMN05660710_01328"/>
<sequence>MADGVQILTSAQIRATESAAMGSGGTTGAQLMERAGAAVAGQIRLRWPQPRRVLVLCGPGNNGGDGIVIARRLHEAGWPVEVLALPEGPAPDAALMRRRCPVPVRPLGEAAWPAAPAPLIVDALFGTGLARGLGPDLAALLARAGETAAEVVAVDGPSGLCLDSGRVLGSVPVLPATLTVTFDSLRPGHLLDAGAALCGRVLVADIGISSFRPQPAQLVRIEDASLLAPRLSKAGGGHKYAHGHLVVIASGAGQGGAARLAARAGLRVGAGLVTLGPSRDAMAEHAAPPDALMRRALDSAEDLATLLSDDRIAALCLGPGCGVSRAGALLRVALEWRRPLVLDADALTALSQRPELRSLVHPGCVLTPHGGEFARLWPDIAARLAAPAERGPAFSRLDAARAAAVDLGCSVLLKGPDTVIAAPDGAAAIHAAQDLGWLATAGAGDVLAGLISGLMARGLEPFKAASAGVLLHAAAARRAGPGLIADDLPEALPAVLAGLGA</sequence>
<dbReference type="PANTHER" id="PTHR12592">
    <property type="entry name" value="ATP-DEPENDENT (S)-NAD(P)H-HYDRATE DEHYDRATASE FAMILY MEMBER"/>
    <property type="match status" value="1"/>
</dbReference>
<evidence type="ECO:0000256" key="10">
    <source>
        <dbReference type="ARBA" id="ARBA00023027"/>
    </source>
</evidence>
<keyword evidence="22" id="KW-0418">Kinase</keyword>
<dbReference type="SUPFAM" id="SSF53613">
    <property type="entry name" value="Ribokinase-like"/>
    <property type="match status" value="1"/>
</dbReference>
<keyword evidence="7 17" id="KW-0067">ATP-binding</keyword>
<dbReference type="PROSITE" id="PS51383">
    <property type="entry name" value="YJEF_C_3"/>
    <property type="match status" value="1"/>
</dbReference>
<dbReference type="Pfam" id="PF01256">
    <property type="entry name" value="Carb_kinase"/>
    <property type="match status" value="1"/>
</dbReference>
<dbReference type="GO" id="GO:0016301">
    <property type="term" value="F:kinase activity"/>
    <property type="evidence" value="ECO:0007669"/>
    <property type="project" value="UniProtKB-KW"/>
</dbReference>
<feature type="binding site" evidence="18">
    <location>
        <position position="155"/>
    </location>
    <ligand>
        <name>(6S)-NADPHX</name>
        <dbReference type="ChEBI" id="CHEBI:64076"/>
    </ligand>
</feature>
<keyword evidence="5 18" id="KW-0479">Metal-binding</keyword>
<feature type="binding site" evidence="18">
    <location>
        <begin position="61"/>
        <end position="65"/>
    </location>
    <ligand>
        <name>(6S)-NADPHX</name>
        <dbReference type="ChEBI" id="CHEBI:64076"/>
    </ligand>
</feature>
<keyword evidence="13" id="KW-0511">Multifunctional enzyme</keyword>
<comment type="catalytic activity">
    <reaction evidence="2 18 19">
        <text>(6R)-NADPHX = (6S)-NADPHX</text>
        <dbReference type="Rhea" id="RHEA:32227"/>
        <dbReference type="ChEBI" id="CHEBI:64076"/>
        <dbReference type="ChEBI" id="CHEBI:64077"/>
        <dbReference type="EC" id="5.1.99.6"/>
    </reaction>
</comment>
<evidence type="ECO:0000256" key="18">
    <source>
        <dbReference type="HAMAP-Rule" id="MF_01966"/>
    </source>
</evidence>
<evidence type="ECO:0000259" key="20">
    <source>
        <dbReference type="PROSITE" id="PS51383"/>
    </source>
</evidence>
<evidence type="ECO:0000256" key="16">
    <source>
        <dbReference type="ARBA" id="ARBA00049209"/>
    </source>
</evidence>
<evidence type="ECO:0000256" key="15">
    <source>
        <dbReference type="ARBA" id="ARBA00048238"/>
    </source>
</evidence>
<dbReference type="GO" id="GO:0005524">
    <property type="term" value="F:ATP binding"/>
    <property type="evidence" value="ECO:0007669"/>
    <property type="project" value="UniProtKB-UniRule"/>
</dbReference>
<comment type="catalytic activity">
    <reaction evidence="1 18 19">
        <text>(6R)-NADHX = (6S)-NADHX</text>
        <dbReference type="Rhea" id="RHEA:32215"/>
        <dbReference type="ChEBI" id="CHEBI:64074"/>
        <dbReference type="ChEBI" id="CHEBI:64075"/>
        <dbReference type="EC" id="5.1.99.6"/>
    </reaction>
</comment>
<feature type="domain" description="YjeF C-terminal" evidence="20">
    <location>
        <begin position="222"/>
        <end position="499"/>
    </location>
</feature>
<evidence type="ECO:0000256" key="9">
    <source>
        <dbReference type="ARBA" id="ARBA00022958"/>
    </source>
</evidence>
<dbReference type="GO" id="GO:0052855">
    <property type="term" value="F:ADP-dependent NAD(P)H-hydrate dehydratase activity"/>
    <property type="evidence" value="ECO:0007669"/>
    <property type="project" value="UniProtKB-UniRule"/>
</dbReference>
<evidence type="ECO:0000256" key="8">
    <source>
        <dbReference type="ARBA" id="ARBA00022857"/>
    </source>
</evidence>
<keyword evidence="11 18" id="KW-0413">Isomerase</keyword>
<dbReference type="HAMAP" id="MF_01965">
    <property type="entry name" value="NADHX_dehydratase"/>
    <property type="match status" value="1"/>
</dbReference>
<dbReference type="GO" id="GO:0052856">
    <property type="term" value="F:NAD(P)HX epimerase activity"/>
    <property type="evidence" value="ECO:0007669"/>
    <property type="project" value="UniProtKB-UniRule"/>
</dbReference>
<dbReference type="HAMAP" id="MF_01966">
    <property type="entry name" value="NADHX_epimerase"/>
    <property type="match status" value="1"/>
</dbReference>
<dbReference type="Gene3D" id="3.40.50.10260">
    <property type="entry name" value="YjeF N-terminal domain"/>
    <property type="match status" value="1"/>
</dbReference>
<comment type="catalytic activity">
    <reaction evidence="15 17 19">
        <text>(6S)-NADHX + ADP = AMP + phosphate + NADH + H(+)</text>
        <dbReference type="Rhea" id="RHEA:32223"/>
        <dbReference type="ChEBI" id="CHEBI:15378"/>
        <dbReference type="ChEBI" id="CHEBI:43474"/>
        <dbReference type="ChEBI" id="CHEBI:57945"/>
        <dbReference type="ChEBI" id="CHEBI:64074"/>
        <dbReference type="ChEBI" id="CHEBI:456215"/>
        <dbReference type="ChEBI" id="CHEBI:456216"/>
        <dbReference type="EC" id="4.2.1.136"/>
    </reaction>
</comment>
<feature type="domain" description="YjeF N-terminal" evidence="21">
    <location>
        <begin position="13"/>
        <end position="214"/>
    </location>
</feature>
<dbReference type="GO" id="GO:0110051">
    <property type="term" value="P:metabolite repair"/>
    <property type="evidence" value="ECO:0007669"/>
    <property type="project" value="TreeGrafter"/>
</dbReference>
<comment type="similarity">
    <text evidence="3 19">In the N-terminal section; belongs to the NnrE/AIBP family.</text>
</comment>
<reference evidence="22 23" key="1">
    <citation type="submission" date="2016-10" db="EMBL/GenBank/DDBJ databases">
        <authorList>
            <person name="de Groot N.N."/>
        </authorList>
    </citation>
    <scope>NUCLEOTIDE SEQUENCE [LARGE SCALE GENOMIC DNA]</scope>
    <source>
        <strain evidence="22 23">CGMCC 1.8925</strain>
    </source>
</reference>
<dbReference type="InterPro" id="IPR030677">
    <property type="entry name" value="Nnr"/>
</dbReference>
<dbReference type="PIRSF" id="PIRSF017184">
    <property type="entry name" value="Nnr"/>
    <property type="match status" value="1"/>
</dbReference>
<evidence type="ECO:0000256" key="17">
    <source>
        <dbReference type="HAMAP-Rule" id="MF_01965"/>
    </source>
</evidence>
<evidence type="ECO:0000256" key="5">
    <source>
        <dbReference type="ARBA" id="ARBA00022723"/>
    </source>
</evidence>
<dbReference type="PROSITE" id="PS51385">
    <property type="entry name" value="YJEF_N"/>
    <property type="match status" value="1"/>
</dbReference>
<comment type="cofactor">
    <cofactor evidence="17">
        <name>Mg(2+)</name>
        <dbReference type="ChEBI" id="CHEBI:18420"/>
    </cofactor>
</comment>
<dbReference type="NCBIfam" id="TIGR00197">
    <property type="entry name" value="yjeF_nterm"/>
    <property type="match status" value="1"/>
</dbReference>
<evidence type="ECO:0000313" key="22">
    <source>
        <dbReference type="EMBL" id="SCY36184.1"/>
    </source>
</evidence>
<comment type="function">
    <text evidence="18">Catalyzes the epimerization of the S- and R-forms of NAD(P)HX, a damaged form of NAD(P)H that is a result of enzymatic or heat-dependent hydration. This is a prerequisite for the S-specific NAD(P)H-hydrate dehydratase to allow the repair of both epimers of NAD(P)HX.</text>
</comment>
<evidence type="ECO:0000256" key="6">
    <source>
        <dbReference type="ARBA" id="ARBA00022741"/>
    </source>
</evidence>
<comment type="subunit">
    <text evidence="17">Homotetramer.</text>
</comment>
<comment type="similarity">
    <text evidence="4 19">In the C-terminal section; belongs to the NnrD/CARKD family.</text>
</comment>
<feature type="binding site" evidence="17">
    <location>
        <position position="369"/>
    </location>
    <ligand>
        <name>(6S)-NADPHX</name>
        <dbReference type="ChEBI" id="CHEBI:64076"/>
    </ligand>
</feature>
<evidence type="ECO:0000256" key="14">
    <source>
        <dbReference type="ARBA" id="ARBA00025153"/>
    </source>
</evidence>
<feature type="binding site" evidence="17">
    <location>
        <begin position="414"/>
        <end position="418"/>
    </location>
    <ligand>
        <name>AMP</name>
        <dbReference type="ChEBI" id="CHEBI:456215"/>
    </ligand>
</feature>
<proteinExistence type="inferred from homology"/>
<feature type="binding site" evidence="18">
    <location>
        <position position="158"/>
    </location>
    <ligand>
        <name>K(+)</name>
        <dbReference type="ChEBI" id="CHEBI:29103"/>
    </ligand>
</feature>
<dbReference type="EC" id="5.1.99.6" evidence="19"/>
<feature type="binding site" evidence="17">
    <location>
        <position position="320"/>
    </location>
    <ligand>
        <name>(6S)-NADPHX</name>
        <dbReference type="ChEBI" id="CHEBI:64076"/>
    </ligand>
</feature>
<dbReference type="AlphaFoldDB" id="A0A1G5FAL7"/>
<dbReference type="EMBL" id="FMVT01000004">
    <property type="protein sequence ID" value="SCY36184.1"/>
    <property type="molecule type" value="Genomic_DNA"/>
</dbReference>
<feature type="binding site" evidence="18">
    <location>
        <begin position="126"/>
        <end position="132"/>
    </location>
    <ligand>
        <name>(6S)-NADPHX</name>
        <dbReference type="ChEBI" id="CHEBI:64076"/>
    </ligand>
</feature>
<dbReference type="InterPro" id="IPR036652">
    <property type="entry name" value="YjeF_N_dom_sf"/>
</dbReference>
<comment type="similarity">
    <text evidence="17">Belongs to the NnrD/CARKD family.</text>
</comment>
<evidence type="ECO:0000256" key="13">
    <source>
        <dbReference type="ARBA" id="ARBA00023268"/>
    </source>
</evidence>
<dbReference type="PROSITE" id="PS01050">
    <property type="entry name" value="YJEF_C_2"/>
    <property type="match status" value="1"/>
</dbReference>
<dbReference type="SUPFAM" id="SSF64153">
    <property type="entry name" value="YjeF N-terminal domain-like"/>
    <property type="match status" value="1"/>
</dbReference>
<keyword evidence="9 18" id="KW-0630">Potassium</keyword>
<accession>A0A1G5FAL7</accession>
<evidence type="ECO:0000256" key="4">
    <source>
        <dbReference type="ARBA" id="ARBA00009524"/>
    </source>
</evidence>
<dbReference type="InterPro" id="IPR017953">
    <property type="entry name" value="Carbohydrate_kinase_pred_CS"/>
</dbReference>
<dbReference type="PANTHER" id="PTHR12592:SF0">
    <property type="entry name" value="ATP-DEPENDENT (S)-NAD(P)H-HYDRATE DEHYDRATASE"/>
    <property type="match status" value="1"/>
</dbReference>
<protein>
    <recommendedName>
        <fullName evidence="19">Bifunctional NAD(P)H-hydrate repair enzyme</fullName>
    </recommendedName>
    <alternativeName>
        <fullName evidence="19">Nicotinamide nucleotide repair protein</fullName>
    </alternativeName>
    <domain>
        <recommendedName>
            <fullName evidence="19">ADP-dependent (S)-NAD(P)H-hydrate dehydratase</fullName>
            <ecNumber evidence="19">4.2.1.136</ecNumber>
        </recommendedName>
        <alternativeName>
            <fullName evidence="19">ADP-dependent NAD(P)HX dehydratase</fullName>
        </alternativeName>
    </domain>
    <domain>
        <recommendedName>
            <fullName evidence="19">NAD(P)H-hydrate epimerase</fullName>
            <ecNumber evidence="19">5.1.99.6</ecNumber>
        </recommendedName>
    </domain>
</protein>
<feature type="binding site" evidence="17">
    <location>
        <position position="445"/>
    </location>
    <ligand>
        <name>(6S)-NADPHX</name>
        <dbReference type="ChEBI" id="CHEBI:64076"/>
    </ligand>
</feature>
<keyword evidence="12 17" id="KW-0456">Lyase</keyword>
<dbReference type="Gene3D" id="3.40.1190.20">
    <property type="match status" value="1"/>
</dbReference>
<keyword evidence="6 17" id="KW-0547">Nucleotide-binding</keyword>
<organism evidence="22 23">
    <name type="scientific">Paracoccus tibetensis</name>
    <dbReference type="NCBI Taxonomy" id="336292"/>
    <lineage>
        <taxon>Bacteria</taxon>
        <taxon>Pseudomonadati</taxon>
        <taxon>Pseudomonadota</taxon>
        <taxon>Alphaproteobacteria</taxon>
        <taxon>Rhodobacterales</taxon>
        <taxon>Paracoccaceae</taxon>
        <taxon>Paracoccus</taxon>
    </lineage>
</organism>
<keyword evidence="10 17" id="KW-0520">NAD</keyword>
<comment type="function">
    <text evidence="14 19">Bifunctional enzyme that catalyzes the epimerization of the S- and R-forms of NAD(P)HX and the dehydration of the S-form of NAD(P)HX at the expense of ADP, which is converted to AMP. This allows the repair of both epimers of NAD(P)HX, a damaged form of NAD(P)H that is a result of enzymatic or heat-dependent hydration.</text>
</comment>
<keyword evidence="8 17" id="KW-0521">NADP</keyword>
<dbReference type="InterPro" id="IPR004443">
    <property type="entry name" value="YjeF_N_dom"/>
</dbReference>
<feature type="binding site" evidence="17">
    <location>
        <position position="444"/>
    </location>
    <ligand>
        <name>AMP</name>
        <dbReference type="ChEBI" id="CHEBI:456215"/>
    </ligand>
</feature>
<keyword evidence="23" id="KW-1185">Reference proteome</keyword>
<evidence type="ECO:0000256" key="12">
    <source>
        <dbReference type="ARBA" id="ARBA00023239"/>
    </source>
</evidence>